<reference evidence="1 2" key="1">
    <citation type="submission" date="2021-04" db="EMBL/GenBank/DDBJ databases">
        <authorList>
            <person name="Rodrigo-Torres L."/>
            <person name="Arahal R. D."/>
            <person name="Lucena T."/>
        </authorList>
    </citation>
    <scope>NUCLEOTIDE SEQUENCE [LARGE SCALE GENOMIC DNA]</scope>
    <source>
        <strain evidence="1 2">CECT 9623</strain>
    </source>
</reference>
<name>A0ABM8UTE5_9BACT</name>
<dbReference type="Proteomes" id="UP000679725">
    <property type="component" value="Unassembled WGS sequence"/>
</dbReference>
<evidence type="ECO:0000313" key="2">
    <source>
        <dbReference type="Proteomes" id="UP000679725"/>
    </source>
</evidence>
<sequence>MPRKHFKNIYEIFKQIQAKMALERHTGASPETWTRCSFVDVCGDLSFSFHPNPFSMQTSNGPGIDSNANSVNATNDARHALDVGATLTQRQADFLYIVDCQGCRELSQSLKMIHDLALYHSDIPFDQKEKSALFDLKVLWEGLEQMGAKA</sequence>
<proteinExistence type="predicted"/>
<protein>
    <submittedName>
        <fullName evidence="1">Uncharacterized protein</fullName>
    </submittedName>
</protein>
<organism evidence="1 2">
    <name type="scientific">Dyadobacter linearis</name>
    <dbReference type="NCBI Taxonomy" id="2823330"/>
    <lineage>
        <taxon>Bacteria</taxon>
        <taxon>Pseudomonadati</taxon>
        <taxon>Bacteroidota</taxon>
        <taxon>Cytophagia</taxon>
        <taxon>Cytophagales</taxon>
        <taxon>Spirosomataceae</taxon>
        <taxon>Dyadobacter</taxon>
    </lineage>
</organism>
<evidence type="ECO:0000313" key="1">
    <source>
        <dbReference type="EMBL" id="CAG5071525.1"/>
    </source>
</evidence>
<keyword evidence="2" id="KW-1185">Reference proteome</keyword>
<dbReference type="EMBL" id="CAJRAU010000005">
    <property type="protein sequence ID" value="CAG5071525.1"/>
    <property type="molecule type" value="Genomic_DNA"/>
</dbReference>
<comment type="caution">
    <text evidence="1">The sequence shown here is derived from an EMBL/GenBank/DDBJ whole genome shotgun (WGS) entry which is preliminary data.</text>
</comment>
<gene>
    <name evidence="1" type="ORF">DYBT9623_03525</name>
</gene>
<accession>A0ABM8UTE5</accession>